<dbReference type="OrthoDB" id="9800958at2"/>
<organism evidence="15 16">
    <name type="scientific">Shimia aestuarii</name>
    <dbReference type="NCBI Taxonomy" id="254406"/>
    <lineage>
        <taxon>Bacteria</taxon>
        <taxon>Pseudomonadati</taxon>
        <taxon>Pseudomonadota</taxon>
        <taxon>Alphaproteobacteria</taxon>
        <taxon>Rhodobacterales</taxon>
        <taxon>Roseobacteraceae</taxon>
    </lineage>
</organism>
<dbReference type="InterPro" id="IPR005863">
    <property type="entry name" value="UDP-N-AcMur_synth"/>
</dbReference>
<evidence type="ECO:0000313" key="15">
    <source>
        <dbReference type="EMBL" id="SFL94760.1"/>
    </source>
</evidence>
<evidence type="ECO:0000256" key="1">
    <source>
        <dbReference type="ARBA" id="ARBA00022490"/>
    </source>
</evidence>
<dbReference type="InterPro" id="IPR036565">
    <property type="entry name" value="Mur-like_cat_sf"/>
</dbReference>
<dbReference type="InterPro" id="IPR035911">
    <property type="entry name" value="MurE/MurF_N"/>
</dbReference>
<keyword evidence="1 10" id="KW-0963">Cytoplasm</keyword>
<dbReference type="AlphaFoldDB" id="A0A1I4LUU0"/>
<dbReference type="Gene3D" id="3.40.1190.10">
    <property type="entry name" value="Mur-like, catalytic domain"/>
    <property type="match status" value="1"/>
</dbReference>
<dbReference type="InterPro" id="IPR004101">
    <property type="entry name" value="Mur_ligase_C"/>
</dbReference>
<feature type="domain" description="Mur ligase C-terminal" evidence="13">
    <location>
        <begin position="328"/>
        <end position="453"/>
    </location>
</feature>
<comment type="similarity">
    <text evidence="10">Belongs to the MurCDEF family. MurF subfamily.</text>
</comment>
<dbReference type="SUPFAM" id="SSF53623">
    <property type="entry name" value="MurD-like peptide ligases, catalytic domain"/>
    <property type="match status" value="1"/>
</dbReference>
<evidence type="ECO:0000256" key="8">
    <source>
        <dbReference type="ARBA" id="ARBA00023306"/>
    </source>
</evidence>
<reference evidence="15 16" key="1">
    <citation type="submission" date="2016-10" db="EMBL/GenBank/DDBJ databases">
        <authorList>
            <person name="de Groot N.N."/>
        </authorList>
    </citation>
    <scope>NUCLEOTIDE SEQUENCE [LARGE SCALE GENOMIC DNA]</scope>
    <source>
        <strain evidence="15 16">DSM 15283</strain>
    </source>
</reference>
<dbReference type="PANTHER" id="PTHR43024:SF1">
    <property type="entry name" value="UDP-N-ACETYLMURAMOYL-TRIPEPTIDE--D-ALANYL-D-ALANINE LIGASE"/>
    <property type="match status" value="1"/>
</dbReference>
<dbReference type="GO" id="GO:0071555">
    <property type="term" value="P:cell wall organization"/>
    <property type="evidence" value="ECO:0007669"/>
    <property type="project" value="UniProtKB-KW"/>
</dbReference>
<sequence>MSLWTSAAAAEATGGRTTCDWTCTGVSIDTRTLEPGDLFVALTAARDGHDFVAQALEAGAAAALVSRIPEGVAENAPLLIVEDVLSGLEALGRTARARTQARVVAVTGSVGKTSTKEMLRAMLSGQGKTHASVASYNNHWGVPLTLARMPQETDFAVIEIGMNHPGEIAPLARMARPHVALVTTVAAVHLEAFENVAGIAAEKAAIFDGLEPGGMAIVNTDIDTADVLREHADDLAVARIDFGRQAPDWTLLDVTLTGDITVARARVDGEKTVYKINSAGAHFAMNALGALAAVQALGGDLAMATGDLGRWKPYAGRGVRETIWLDPVETDRTLDLIDDAYNANPTSLGAALDVLAAANPVDGVGRIGRGRRTAFVGDMKELGPQEAKMHAALADHPAMASIDKVHCIGPLMQNLYAALPPEKRGMWTETSAEMAAEIRHLVDAGDCLLVKGSLSMGLAKVVDAVRKLGHPAPQSNDEDS</sequence>
<dbReference type="Pfam" id="PF08245">
    <property type="entry name" value="Mur_ligase_M"/>
    <property type="match status" value="1"/>
</dbReference>
<dbReference type="RefSeq" id="WP_093093118.1">
    <property type="nucleotide sequence ID" value="NZ_FOTQ01000002.1"/>
</dbReference>
<keyword evidence="16" id="KW-1185">Reference proteome</keyword>
<accession>A0A1I4LUU0</accession>
<protein>
    <recommendedName>
        <fullName evidence="10 11">UDP-N-acetylmuramoyl-tripeptide--D-alanyl-D-alanine ligase</fullName>
        <ecNumber evidence="10 11">6.3.2.10</ecNumber>
    </recommendedName>
    <alternativeName>
        <fullName evidence="10">D-alanyl-D-alanine-adding enzyme</fullName>
    </alternativeName>
</protein>
<comment type="catalytic activity">
    <reaction evidence="10 11">
        <text>D-alanyl-D-alanine + UDP-N-acetyl-alpha-D-muramoyl-L-alanyl-gamma-D-glutamyl-meso-2,6-diaminopimelate + ATP = UDP-N-acetyl-alpha-D-muramoyl-L-alanyl-gamma-D-glutamyl-meso-2,6-diaminopimeloyl-D-alanyl-D-alanine + ADP + phosphate + H(+)</text>
        <dbReference type="Rhea" id="RHEA:28374"/>
        <dbReference type="ChEBI" id="CHEBI:15378"/>
        <dbReference type="ChEBI" id="CHEBI:30616"/>
        <dbReference type="ChEBI" id="CHEBI:43474"/>
        <dbReference type="ChEBI" id="CHEBI:57822"/>
        <dbReference type="ChEBI" id="CHEBI:61386"/>
        <dbReference type="ChEBI" id="CHEBI:83905"/>
        <dbReference type="ChEBI" id="CHEBI:456216"/>
        <dbReference type="EC" id="6.3.2.10"/>
    </reaction>
</comment>
<evidence type="ECO:0000313" key="16">
    <source>
        <dbReference type="Proteomes" id="UP000199144"/>
    </source>
</evidence>
<dbReference type="InterPro" id="IPR051046">
    <property type="entry name" value="MurCDEF_CellWall_CoF430Synth"/>
</dbReference>
<evidence type="ECO:0000256" key="7">
    <source>
        <dbReference type="ARBA" id="ARBA00022984"/>
    </source>
</evidence>
<keyword evidence="7 10" id="KW-0573">Peptidoglycan synthesis</keyword>
<dbReference type="GO" id="GO:0047480">
    <property type="term" value="F:UDP-N-acetylmuramoyl-tripeptide-D-alanyl-D-alanine ligase activity"/>
    <property type="evidence" value="ECO:0007669"/>
    <property type="project" value="UniProtKB-UniRule"/>
</dbReference>
<keyword evidence="2 10" id="KW-0436">Ligase</keyword>
<keyword evidence="6 10" id="KW-0133">Cell shape</keyword>
<dbReference type="UniPathway" id="UPA00219"/>
<dbReference type="SUPFAM" id="SSF53244">
    <property type="entry name" value="MurD-like peptide ligases, peptide-binding domain"/>
    <property type="match status" value="1"/>
</dbReference>
<feature type="domain" description="Mur ligase central" evidence="14">
    <location>
        <begin position="106"/>
        <end position="294"/>
    </location>
</feature>
<comment type="pathway">
    <text evidence="10 11">Cell wall biogenesis; peptidoglycan biosynthesis.</text>
</comment>
<evidence type="ECO:0000259" key="13">
    <source>
        <dbReference type="Pfam" id="PF02875"/>
    </source>
</evidence>
<dbReference type="Proteomes" id="UP000199144">
    <property type="component" value="Unassembled WGS sequence"/>
</dbReference>
<proteinExistence type="inferred from homology"/>
<evidence type="ECO:0000256" key="11">
    <source>
        <dbReference type="RuleBase" id="RU004136"/>
    </source>
</evidence>
<dbReference type="PANTHER" id="PTHR43024">
    <property type="entry name" value="UDP-N-ACETYLMURAMOYL-TRIPEPTIDE--D-ALANYL-D-ALANINE LIGASE"/>
    <property type="match status" value="1"/>
</dbReference>
<dbReference type="InterPro" id="IPR013221">
    <property type="entry name" value="Mur_ligase_cen"/>
</dbReference>
<keyword evidence="9 10" id="KW-0961">Cell wall biogenesis/degradation</keyword>
<evidence type="ECO:0000259" key="12">
    <source>
        <dbReference type="Pfam" id="PF01225"/>
    </source>
</evidence>
<keyword evidence="8 10" id="KW-0131">Cell cycle</keyword>
<name>A0A1I4LUU0_9RHOB</name>
<dbReference type="GO" id="GO:0051301">
    <property type="term" value="P:cell division"/>
    <property type="evidence" value="ECO:0007669"/>
    <property type="project" value="UniProtKB-KW"/>
</dbReference>
<evidence type="ECO:0000256" key="9">
    <source>
        <dbReference type="ARBA" id="ARBA00023316"/>
    </source>
</evidence>
<dbReference type="GO" id="GO:0008360">
    <property type="term" value="P:regulation of cell shape"/>
    <property type="evidence" value="ECO:0007669"/>
    <property type="project" value="UniProtKB-KW"/>
</dbReference>
<keyword evidence="3 10" id="KW-0132">Cell division</keyword>
<dbReference type="Gene3D" id="3.90.190.20">
    <property type="entry name" value="Mur ligase, C-terminal domain"/>
    <property type="match status" value="1"/>
</dbReference>
<keyword evidence="4 10" id="KW-0547">Nucleotide-binding</keyword>
<keyword evidence="5 10" id="KW-0067">ATP-binding</keyword>
<dbReference type="GO" id="GO:0008766">
    <property type="term" value="F:UDP-N-acetylmuramoylalanyl-D-glutamyl-2,6-diaminopimelate-D-alanyl-D-alanine ligase activity"/>
    <property type="evidence" value="ECO:0007669"/>
    <property type="project" value="RHEA"/>
</dbReference>
<feature type="binding site" evidence="10">
    <location>
        <begin position="108"/>
        <end position="114"/>
    </location>
    <ligand>
        <name>ATP</name>
        <dbReference type="ChEBI" id="CHEBI:30616"/>
    </ligand>
</feature>
<evidence type="ECO:0000256" key="6">
    <source>
        <dbReference type="ARBA" id="ARBA00022960"/>
    </source>
</evidence>
<dbReference type="STRING" id="254406.SAMN04488042_102244"/>
<comment type="function">
    <text evidence="10 11">Involved in cell wall formation. Catalyzes the final step in the synthesis of UDP-N-acetylmuramoyl-pentapeptide, the precursor of murein.</text>
</comment>
<comment type="subcellular location">
    <subcellularLocation>
        <location evidence="10 11">Cytoplasm</location>
    </subcellularLocation>
</comment>
<dbReference type="InterPro" id="IPR000713">
    <property type="entry name" value="Mur_ligase_N"/>
</dbReference>
<feature type="domain" description="Mur ligase N-terminal catalytic" evidence="12">
    <location>
        <begin position="24"/>
        <end position="77"/>
    </location>
</feature>
<dbReference type="Pfam" id="PF02875">
    <property type="entry name" value="Mur_ligase_C"/>
    <property type="match status" value="1"/>
</dbReference>
<dbReference type="GO" id="GO:0009252">
    <property type="term" value="P:peptidoglycan biosynthetic process"/>
    <property type="evidence" value="ECO:0007669"/>
    <property type="project" value="UniProtKB-UniRule"/>
</dbReference>
<dbReference type="InterPro" id="IPR036615">
    <property type="entry name" value="Mur_ligase_C_dom_sf"/>
</dbReference>
<evidence type="ECO:0000256" key="10">
    <source>
        <dbReference type="HAMAP-Rule" id="MF_02019"/>
    </source>
</evidence>
<evidence type="ECO:0000256" key="4">
    <source>
        <dbReference type="ARBA" id="ARBA00022741"/>
    </source>
</evidence>
<evidence type="ECO:0000256" key="5">
    <source>
        <dbReference type="ARBA" id="ARBA00022840"/>
    </source>
</evidence>
<evidence type="ECO:0000256" key="3">
    <source>
        <dbReference type="ARBA" id="ARBA00022618"/>
    </source>
</evidence>
<dbReference type="NCBIfam" id="TIGR01143">
    <property type="entry name" value="murF"/>
    <property type="match status" value="1"/>
</dbReference>
<dbReference type="GO" id="GO:0005524">
    <property type="term" value="F:ATP binding"/>
    <property type="evidence" value="ECO:0007669"/>
    <property type="project" value="UniProtKB-UniRule"/>
</dbReference>
<gene>
    <name evidence="10" type="primary">murF</name>
    <name evidence="15" type="ORF">SAMN04488042_102244</name>
</gene>
<dbReference type="GO" id="GO:0005737">
    <property type="term" value="C:cytoplasm"/>
    <property type="evidence" value="ECO:0007669"/>
    <property type="project" value="UniProtKB-SubCell"/>
</dbReference>
<dbReference type="SUPFAM" id="SSF63418">
    <property type="entry name" value="MurE/MurF N-terminal domain"/>
    <property type="match status" value="1"/>
</dbReference>
<evidence type="ECO:0000259" key="14">
    <source>
        <dbReference type="Pfam" id="PF08245"/>
    </source>
</evidence>
<dbReference type="Pfam" id="PF01225">
    <property type="entry name" value="Mur_ligase"/>
    <property type="match status" value="1"/>
</dbReference>
<dbReference type="EMBL" id="FOTQ01000002">
    <property type="protein sequence ID" value="SFL94760.1"/>
    <property type="molecule type" value="Genomic_DNA"/>
</dbReference>
<dbReference type="Gene3D" id="3.40.1390.10">
    <property type="entry name" value="MurE/MurF, N-terminal domain"/>
    <property type="match status" value="1"/>
</dbReference>
<evidence type="ECO:0000256" key="2">
    <source>
        <dbReference type="ARBA" id="ARBA00022598"/>
    </source>
</evidence>
<dbReference type="HAMAP" id="MF_02019">
    <property type="entry name" value="MurF"/>
    <property type="match status" value="1"/>
</dbReference>
<dbReference type="EC" id="6.3.2.10" evidence="10 11"/>